<accession>A0A0C9ZHM6</accession>
<keyword evidence="1" id="KW-0472">Membrane</keyword>
<dbReference type="Proteomes" id="UP000054018">
    <property type="component" value="Unassembled WGS sequence"/>
</dbReference>
<evidence type="ECO:0000313" key="3">
    <source>
        <dbReference type="EMBL" id="KIK19483.1"/>
    </source>
</evidence>
<dbReference type="OrthoDB" id="3265526at2759"/>
<dbReference type="InterPro" id="IPR045339">
    <property type="entry name" value="DUF6534"/>
</dbReference>
<proteinExistence type="predicted"/>
<feature type="transmembrane region" description="Helical" evidence="1">
    <location>
        <begin position="116"/>
        <end position="137"/>
    </location>
</feature>
<reference evidence="3 4" key="1">
    <citation type="submission" date="2014-04" db="EMBL/GenBank/DDBJ databases">
        <authorList>
            <consortium name="DOE Joint Genome Institute"/>
            <person name="Kuo A."/>
            <person name="Kohler A."/>
            <person name="Costa M.D."/>
            <person name="Nagy L.G."/>
            <person name="Floudas D."/>
            <person name="Copeland A."/>
            <person name="Barry K.W."/>
            <person name="Cichocki N."/>
            <person name="Veneault-Fourrey C."/>
            <person name="LaButti K."/>
            <person name="Lindquist E.A."/>
            <person name="Lipzen A."/>
            <person name="Lundell T."/>
            <person name="Morin E."/>
            <person name="Murat C."/>
            <person name="Sun H."/>
            <person name="Tunlid A."/>
            <person name="Henrissat B."/>
            <person name="Grigoriev I.V."/>
            <person name="Hibbett D.S."/>
            <person name="Martin F."/>
            <person name="Nordberg H.P."/>
            <person name="Cantor M.N."/>
            <person name="Hua S.X."/>
        </authorList>
    </citation>
    <scope>NUCLEOTIDE SEQUENCE [LARGE SCALE GENOMIC DNA]</scope>
    <source>
        <strain evidence="3 4">441</strain>
    </source>
</reference>
<keyword evidence="1" id="KW-0812">Transmembrane</keyword>
<evidence type="ECO:0000313" key="4">
    <source>
        <dbReference type="Proteomes" id="UP000054018"/>
    </source>
</evidence>
<dbReference type="PANTHER" id="PTHR40465">
    <property type="entry name" value="CHROMOSOME 1, WHOLE GENOME SHOTGUN SEQUENCE"/>
    <property type="match status" value="1"/>
</dbReference>
<name>A0A0C9ZHM6_9AGAM</name>
<feature type="transmembrane region" description="Helical" evidence="1">
    <location>
        <begin position="6"/>
        <end position="30"/>
    </location>
</feature>
<dbReference type="STRING" id="765257.A0A0C9ZHM6"/>
<protein>
    <recommendedName>
        <fullName evidence="2">DUF6534 domain-containing protein</fullName>
    </recommendedName>
</protein>
<keyword evidence="1" id="KW-1133">Transmembrane helix</keyword>
<feature type="domain" description="DUF6534" evidence="2">
    <location>
        <begin position="163"/>
        <end position="250"/>
    </location>
</feature>
<dbReference type="EMBL" id="KN833783">
    <property type="protein sequence ID" value="KIK19483.1"/>
    <property type="molecule type" value="Genomic_DNA"/>
</dbReference>
<dbReference type="PANTHER" id="PTHR40465:SF1">
    <property type="entry name" value="DUF6534 DOMAIN-CONTAINING PROTEIN"/>
    <property type="match status" value="1"/>
</dbReference>
<dbReference type="Pfam" id="PF20152">
    <property type="entry name" value="DUF6534"/>
    <property type="match status" value="1"/>
</dbReference>
<evidence type="ECO:0000259" key="2">
    <source>
        <dbReference type="Pfam" id="PF20152"/>
    </source>
</evidence>
<organism evidence="3 4">
    <name type="scientific">Pisolithus microcarpus 441</name>
    <dbReference type="NCBI Taxonomy" id="765257"/>
    <lineage>
        <taxon>Eukaryota</taxon>
        <taxon>Fungi</taxon>
        <taxon>Dikarya</taxon>
        <taxon>Basidiomycota</taxon>
        <taxon>Agaricomycotina</taxon>
        <taxon>Agaricomycetes</taxon>
        <taxon>Agaricomycetidae</taxon>
        <taxon>Boletales</taxon>
        <taxon>Sclerodermatineae</taxon>
        <taxon>Pisolithaceae</taxon>
        <taxon>Pisolithus</taxon>
    </lineage>
</organism>
<reference evidence="4" key="2">
    <citation type="submission" date="2015-01" db="EMBL/GenBank/DDBJ databases">
        <title>Evolutionary Origins and Diversification of the Mycorrhizal Mutualists.</title>
        <authorList>
            <consortium name="DOE Joint Genome Institute"/>
            <consortium name="Mycorrhizal Genomics Consortium"/>
            <person name="Kohler A."/>
            <person name="Kuo A."/>
            <person name="Nagy L.G."/>
            <person name="Floudas D."/>
            <person name="Copeland A."/>
            <person name="Barry K.W."/>
            <person name="Cichocki N."/>
            <person name="Veneault-Fourrey C."/>
            <person name="LaButti K."/>
            <person name="Lindquist E.A."/>
            <person name="Lipzen A."/>
            <person name="Lundell T."/>
            <person name="Morin E."/>
            <person name="Murat C."/>
            <person name="Riley R."/>
            <person name="Ohm R."/>
            <person name="Sun H."/>
            <person name="Tunlid A."/>
            <person name="Henrissat B."/>
            <person name="Grigoriev I.V."/>
            <person name="Hibbett D.S."/>
            <person name="Martin F."/>
        </authorList>
    </citation>
    <scope>NUCLEOTIDE SEQUENCE [LARGE SCALE GENOMIC DNA]</scope>
    <source>
        <strain evidence="4">441</strain>
    </source>
</reference>
<gene>
    <name evidence="3" type="ORF">PISMIDRAFT_107460</name>
</gene>
<sequence>MDRSQGPFLIGLTMNIFLYGVTTTQAYLYFTKYKRDRLWLRALIVILYLAETLNCIISIYYIYDVLITHFGASSSLTVCFHPLFTLSSNYSLQGTIGGAVQHFFAWRVHVLTKNVFVVAAIVLCSLASLAASLSAVVSMVGNPSLSLLENRGIEVTVWLAGGVIADMIIAISLVWYLGRHKHLYPALTSTINRILWMTVQSGVLTTIVAITDLACYLTIVSDDSLSHLIFSMTLSKLYTNCMLSTLNARGTWKYDRSSEDEVSHGRNRVSAFNHWSFLSPRLMSGKM</sequence>
<dbReference type="HOGENOM" id="CLU_046025_2_0_1"/>
<feature type="transmembrane region" description="Helical" evidence="1">
    <location>
        <begin position="199"/>
        <end position="219"/>
    </location>
</feature>
<evidence type="ECO:0000256" key="1">
    <source>
        <dbReference type="SAM" id="Phobius"/>
    </source>
</evidence>
<feature type="transmembrane region" description="Helical" evidence="1">
    <location>
        <begin position="157"/>
        <end position="178"/>
    </location>
</feature>
<feature type="transmembrane region" description="Helical" evidence="1">
    <location>
        <begin position="42"/>
        <end position="63"/>
    </location>
</feature>
<dbReference type="AlphaFoldDB" id="A0A0C9ZHM6"/>
<keyword evidence="4" id="KW-1185">Reference proteome</keyword>